<gene>
    <name evidence="1" type="ORF">B0H16DRAFT_1475599</name>
</gene>
<keyword evidence="2" id="KW-1185">Reference proteome</keyword>
<dbReference type="EMBL" id="JARKIB010000265">
    <property type="protein sequence ID" value="KAJ7718462.1"/>
    <property type="molecule type" value="Genomic_DNA"/>
</dbReference>
<evidence type="ECO:0000313" key="2">
    <source>
        <dbReference type="Proteomes" id="UP001215598"/>
    </source>
</evidence>
<name>A0AAD7HEM4_9AGAR</name>
<organism evidence="1 2">
    <name type="scientific">Mycena metata</name>
    <dbReference type="NCBI Taxonomy" id="1033252"/>
    <lineage>
        <taxon>Eukaryota</taxon>
        <taxon>Fungi</taxon>
        <taxon>Dikarya</taxon>
        <taxon>Basidiomycota</taxon>
        <taxon>Agaricomycotina</taxon>
        <taxon>Agaricomycetes</taxon>
        <taxon>Agaricomycetidae</taxon>
        <taxon>Agaricales</taxon>
        <taxon>Marasmiineae</taxon>
        <taxon>Mycenaceae</taxon>
        <taxon>Mycena</taxon>
    </lineage>
</organism>
<evidence type="ECO:0000313" key="1">
    <source>
        <dbReference type="EMBL" id="KAJ7718462.1"/>
    </source>
</evidence>
<dbReference type="AlphaFoldDB" id="A0AAD7HEM4"/>
<proteinExistence type="predicted"/>
<accession>A0AAD7HEM4</accession>
<dbReference type="Proteomes" id="UP001215598">
    <property type="component" value="Unassembled WGS sequence"/>
</dbReference>
<comment type="caution">
    <text evidence="1">The sequence shown here is derived from an EMBL/GenBank/DDBJ whole genome shotgun (WGS) entry which is preliminary data.</text>
</comment>
<protein>
    <submittedName>
        <fullName evidence="1">Uncharacterized protein</fullName>
    </submittedName>
</protein>
<reference evidence="1" key="1">
    <citation type="submission" date="2023-03" db="EMBL/GenBank/DDBJ databases">
        <title>Massive genome expansion in bonnet fungi (Mycena s.s.) driven by repeated elements and novel gene families across ecological guilds.</title>
        <authorList>
            <consortium name="Lawrence Berkeley National Laboratory"/>
            <person name="Harder C.B."/>
            <person name="Miyauchi S."/>
            <person name="Viragh M."/>
            <person name="Kuo A."/>
            <person name="Thoen E."/>
            <person name="Andreopoulos B."/>
            <person name="Lu D."/>
            <person name="Skrede I."/>
            <person name="Drula E."/>
            <person name="Henrissat B."/>
            <person name="Morin E."/>
            <person name="Kohler A."/>
            <person name="Barry K."/>
            <person name="LaButti K."/>
            <person name="Morin E."/>
            <person name="Salamov A."/>
            <person name="Lipzen A."/>
            <person name="Mereny Z."/>
            <person name="Hegedus B."/>
            <person name="Baldrian P."/>
            <person name="Stursova M."/>
            <person name="Weitz H."/>
            <person name="Taylor A."/>
            <person name="Grigoriev I.V."/>
            <person name="Nagy L.G."/>
            <person name="Martin F."/>
            <person name="Kauserud H."/>
        </authorList>
    </citation>
    <scope>NUCLEOTIDE SEQUENCE</scope>
    <source>
        <strain evidence="1">CBHHK182m</strain>
    </source>
</reference>
<sequence length="108" mass="12355">MSLILYVSAGARTLTFPRSTRHRITSSSERSPFVLEDAFLYRSGGLCSDTHSKSVPHQLSRNVRYTISSTSELQRTEAGKAEYIRERWDWDSTSPTISTRKTYQYSPT</sequence>